<evidence type="ECO:0000313" key="1">
    <source>
        <dbReference type="EMBL" id="GFI40682.1"/>
    </source>
</evidence>
<dbReference type="Proteomes" id="UP000490821">
    <property type="component" value="Unassembled WGS sequence"/>
</dbReference>
<evidence type="ECO:0000313" key="2">
    <source>
        <dbReference type="Proteomes" id="UP000490821"/>
    </source>
</evidence>
<protein>
    <submittedName>
        <fullName evidence="1">Uncharacterized protein</fullName>
    </submittedName>
</protein>
<name>A0A829Z9N1_9FIRM</name>
<dbReference type="EMBL" id="BLMI01000071">
    <property type="protein sequence ID" value="GFI40682.1"/>
    <property type="molecule type" value="Genomic_DNA"/>
</dbReference>
<sequence length="54" mass="6126">MCKSMEDMRNEAILRERRKIAAAMIEAGRYALEELCALCGLSLEEVQLLQVKVV</sequence>
<accession>A0A829Z9N1</accession>
<gene>
    <name evidence="1" type="ORF">IMSAGC017_00717</name>
</gene>
<dbReference type="RefSeq" id="WP_172472139.1">
    <property type="nucleotide sequence ID" value="NZ_BLMI01000071.1"/>
</dbReference>
<dbReference type="AlphaFoldDB" id="A0A829Z9N1"/>
<comment type="caution">
    <text evidence="1">The sequence shown here is derived from an EMBL/GenBank/DDBJ whole genome shotgun (WGS) entry which is preliminary data.</text>
</comment>
<proteinExistence type="predicted"/>
<reference evidence="1 2" key="1">
    <citation type="journal article" date="2020" name="Microbiome">
        <title>Single-cell genomics of uncultured bacteria reveals dietary fiber responders in the mouse gut microbiota.</title>
        <authorList>
            <person name="Chijiiwa R."/>
            <person name="Hosokawa M."/>
            <person name="Kogawa M."/>
            <person name="Nishikawa Y."/>
            <person name="Ide K."/>
            <person name="Sakanashi C."/>
            <person name="Takahashi K."/>
            <person name="Takeyama H."/>
        </authorList>
    </citation>
    <scope>NUCLEOTIDE SEQUENCE [LARGE SCALE GENOMIC DNA]</scope>
    <source>
        <strain evidence="1">IMSAGC_017</strain>
    </source>
</reference>
<organism evidence="1 2">
    <name type="scientific">Thomasclavelia cocleata</name>
    <dbReference type="NCBI Taxonomy" id="69824"/>
    <lineage>
        <taxon>Bacteria</taxon>
        <taxon>Bacillati</taxon>
        <taxon>Bacillota</taxon>
        <taxon>Erysipelotrichia</taxon>
        <taxon>Erysipelotrichales</taxon>
        <taxon>Coprobacillaceae</taxon>
        <taxon>Thomasclavelia</taxon>
    </lineage>
</organism>